<gene>
    <name evidence="2" type="ORF">F4X14_20140</name>
</gene>
<comment type="caution">
    <text evidence="2">The sequence shown here is derived from an EMBL/GenBank/DDBJ whole genome shotgun (WGS) entry which is preliminary data.</text>
</comment>
<sequence>MTANKGGKRVVRPPELRRTKQVSTTMTPRDAERVRAAALETGRITSEFVRDILLAETARIERKAAKLAQAPGGRS</sequence>
<reference evidence="2" key="1">
    <citation type="submission" date="2019-09" db="EMBL/GenBank/DDBJ databases">
        <title>Characterisation of the sponge microbiome using genome-centric metagenomics.</title>
        <authorList>
            <person name="Engelberts J.P."/>
            <person name="Robbins S.J."/>
            <person name="De Goeij J.M."/>
            <person name="Aranda M."/>
            <person name="Bell S.C."/>
            <person name="Webster N.S."/>
        </authorList>
    </citation>
    <scope>NUCLEOTIDE SEQUENCE</scope>
    <source>
        <strain evidence="2">SB0661_bin_32</strain>
    </source>
</reference>
<feature type="compositionally biased region" description="Basic residues" evidence="1">
    <location>
        <begin position="1"/>
        <end position="11"/>
    </location>
</feature>
<dbReference type="EMBL" id="VXMH01000111">
    <property type="protein sequence ID" value="MYC97274.1"/>
    <property type="molecule type" value="Genomic_DNA"/>
</dbReference>
<dbReference type="AlphaFoldDB" id="A0A6B1DCR0"/>
<evidence type="ECO:0000313" key="2">
    <source>
        <dbReference type="EMBL" id="MYC97274.1"/>
    </source>
</evidence>
<name>A0A6B1DCR0_9CHLR</name>
<feature type="region of interest" description="Disordered" evidence="1">
    <location>
        <begin position="1"/>
        <end position="28"/>
    </location>
</feature>
<protein>
    <submittedName>
        <fullName evidence="2">Uncharacterized protein</fullName>
    </submittedName>
</protein>
<accession>A0A6B1DCR0</accession>
<evidence type="ECO:0000256" key="1">
    <source>
        <dbReference type="SAM" id="MobiDB-lite"/>
    </source>
</evidence>
<organism evidence="2">
    <name type="scientific">Caldilineaceae bacterium SB0661_bin_32</name>
    <dbReference type="NCBI Taxonomy" id="2605255"/>
    <lineage>
        <taxon>Bacteria</taxon>
        <taxon>Bacillati</taxon>
        <taxon>Chloroflexota</taxon>
        <taxon>Caldilineae</taxon>
        <taxon>Caldilineales</taxon>
        <taxon>Caldilineaceae</taxon>
    </lineage>
</organism>
<proteinExistence type="predicted"/>